<evidence type="ECO:0000313" key="1">
    <source>
        <dbReference type="EMBL" id="SNT57502.1"/>
    </source>
</evidence>
<gene>
    <name evidence="1" type="ORF">SAMN05421812_110148</name>
</gene>
<dbReference type="RefSeq" id="WP_245871182.1">
    <property type="nucleotide sequence ID" value="NZ_FZPH01000010.1"/>
</dbReference>
<dbReference type="InterPro" id="IPR036388">
    <property type="entry name" value="WH-like_DNA-bd_sf"/>
</dbReference>
<reference evidence="1 2" key="1">
    <citation type="submission" date="2017-06" db="EMBL/GenBank/DDBJ databases">
        <authorList>
            <person name="Kim H.J."/>
            <person name="Triplett B.A."/>
        </authorList>
    </citation>
    <scope>NUCLEOTIDE SEQUENCE [LARGE SCALE GENOMIC DNA]</scope>
    <source>
        <strain evidence="1 2">CGMCC 4.5593</strain>
    </source>
</reference>
<dbReference type="InterPro" id="IPR011991">
    <property type="entry name" value="ArsR-like_HTH"/>
</dbReference>
<keyword evidence="2" id="KW-1185">Reference proteome</keyword>
<accession>A0A239NS42</accession>
<dbReference type="SUPFAM" id="SSF46785">
    <property type="entry name" value="Winged helix' DNA-binding domain"/>
    <property type="match status" value="1"/>
</dbReference>
<protein>
    <submittedName>
        <fullName evidence="1">Predicted transcriptional regulator, ArsR family</fullName>
    </submittedName>
</protein>
<organism evidence="1 2">
    <name type="scientific">Asanoa hainanensis</name>
    <dbReference type="NCBI Taxonomy" id="560556"/>
    <lineage>
        <taxon>Bacteria</taxon>
        <taxon>Bacillati</taxon>
        <taxon>Actinomycetota</taxon>
        <taxon>Actinomycetes</taxon>
        <taxon>Micromonosporales</taxon>
        <taxon>Micromonosporaceae</taxon>
        <taxon>Asanoa</taxon>
    </lineage>
</organism>
<dbReference type="InterPro" id="IPR036390">
    <property type="entry name" value="WH_DNA-bd_sf"/>
</dbReference>
<dbReference type="AlphaFoldDB" id="A0A239NS42"/>
<dbReference type="CDD" id="cd00090">
    <property type="entry name" value="HTH_ARSR"/>
    <property type="match status" value="1"/>
</dbReference>
<dbReference type="Proteomes" id="UP000198362">
    <property type="component" value="Unassembled WGS sequence"/>
</dbReference>
<name>A0A239NS42_9ACTN</name>
<dbReference type="Gene3D" id="1.10.10.10">
    <property type="entry name" value="Winged helix-like DNA-binding domain superfamily/Winged helix DNA-binding domain"/>
    <property type="match status" value="1"/>
</dbReference>
<evidence type="ECO:0000313" key="2">
    <source>
        <dbReference type="Proteomes" id="UP000198362"/>
    </source>
</evidence>
<proteinExistence type="predicted"/>
<dbReference type="EMBL" id="FZPH01000010">
    <property type="protein sequence ID" value="SNT57502.1"/>
    <property type="molecule type" value="Genomic_DNA"/>
</dbReference>
<sequence>MTPIEDLAVLADEQRRRMFGFIRRVRRPVTREEAAADAGISTKLAAFHLDKLVAAGLLRASHDGLAGVRRVGRKPKVYELTDVDIRVSIPERRPDLIAEILLDAVLAQRPGEQSRAAALRTAHERGESLGAAERARVRPGRLGPERSLTLSEAMLERAGFEPDRAAPTAVRLLNCPFHQLVERSTELVCGINHAYLCGFLSGLEATGVEAVLAPRPGQCCVELRAP</sequence>